<keyword evidence="6" id="KW-1185">Reference proteome</keyword>
<evidence type="ECO:0000256" key="2">
    <source>
        <dbReference type="ARBA" id="ARBA00022803"/>
    </source>
</evidence>
<dbReference type="EMBL" id="JAPFFF010000009">
    <property type="protein sequence ID" value="KAK8882191.1"/>
    <property type="molecule type" value="Genomic_DNA"/>
</dbReference>
<evidence type="ECO:0000313" key="6">
    <source>
        <dbReference type="Proteomes" id="UP001470230"/>
    </source>
</evidence>
<dbReference type="InterPro" id="IPR046357">
    <property type="entry name" value="PPIase_dom_sf"/>
</dbReference>
<dbReference type="Pfam" id="PF00254">
    <property type="entry name" value="FKBP_C"/>
    <property type="match status" value="1"/>
</dbReference>
<dbReference type="InterPro" id="IPR019734">
    <property type="entry name" value="TPR_rpt"/>
</dbReference>
<dbReference type="InterPro" id="IPR050754">
    <property type="entry name" value="FKBP4/5/8-like"/>
</dbReference>
<organism evidence="5 6">
    <name type="scientific">Tritrichomonas musculus</name>
    <dbReference type="NCBI Taxonomy" id="1915356"/>
    <lineage>
        <taxon>Eukaryota</taxon>
        <taxon>Metamonada</taxon>
        <taxon>Parabasalia</taxon>
        <taxon>Tritrichomonadida</taxon>
        <taxon>Tritrichomonadidae</taxon>
        <taxon>Tritrichomonas</taxon>
    </lineage>
</organism>
<name>A0ABR2JTH6_9EUKA</name>
<keyword evidence="3" id="KW-0697">Rotamase</keyword>
<dbReference type="Gene3D" id="3.10.50.40">
    <property type="match status" value="1"/>
</dbReference>
<accession>A0ABR2JTH6</accession>
<evidence type="ECO:0000259" key="4">
    <source>
        <dbReference type="PROSITE" id="PS50059"/>
    </source>
</evidence>
<keyword evidence="1" id="KW-0677">Repeat</keyword>
<dbReference type="PROSITE" id="PS50059">
    <property type="entry name" value="FKBP_PPIASE"/>
    <property type="match status" value="1"/>
</dbReference>
<dbReference type="InterPro" id="IPR001179">
    <property type="entry name" value="PPIase_FKBP_dom"/>
</dbReference>
<proteinExistence type="predicted"/>
<sequence>MFITWEKSIYKEIIREGSGSKVNTDDKVKIHYIIKLADNNSIIESTREKSDPLKFFVGNDDSPIEAIDIAVGTMKVGEISKFTVHDPKYAFGKKGHEPNVPPNAKIIIEIEIIDIMKTFSSASKAVEYADQLNDEASQNFKEHNVSQAIILYSNALNALEDYFGKSVLNMKLRTQKNLALMYSKNFDWKKCLIYADAALRIDPNDLKALMRKIEAHLGLNQKQKAKETIDYALNLTKNQKEYGVFLKILKDQF</sequence>
<dbReference type="SMART" id="SM00028">
    <property type="entry name" value="TPR"/>
    <property type="match status" value="3"/>
</dbReference>
<evidence type="ECO:0000256" key="3">
    <source>
        <dbReference type="PROSITE-ProRule" id="PRU00277"/>
    </source>
</evidence>
<keyword evidence="3" id="KW-0413">Isomerase</keyword>
<dbReference type="Proteomes" id="UP001470230">
    <property type="component" value="Unassembled WGS sequence"/>
</dbReference>
<dbReference type="Gene3D" id="1.25.40.10">
    <property type="entry name" value="Tetratricopeptide repeat domain"/>
    <property type="match status" value="1"/>
</dbReference>
<evidence type="ECO:0000313" key="5">
    <source>
        <dbReference type="EMBL" id="KAK8882191.1"/>
    </source>
</evidence>
<protein>
    <recommendedName>
        <fullName evidence="3">peptidylprolyl isomerase</fullName>
        <ecNumber evidence="3">5.2.1.8</ecNumber>
    </recommendedName>
</protein>
<dbReference type="SUPFAM" id="SSF54534">
    <property type="entry name" value="FKBP-like"/>
    <property type="match status" value="1"/>
</dbReference>
<gene>
    <name evidence="5" type="ORF">M9Y10_044831</name>
</gene>
<comment type="catalytic activity">
    <reaction evidence="3">
        <text>[protein]-peptidylproline (omega=180) = [protein]-peptidylproline (omega=0)</text>
        <dbReference type="Rhea" id="RHEA:16237"/>
        <dbReference type="Rhea" id="RHEA-COMP:10747"/>
        <dbReference type="Rhea" id="RHEA-COMP:10748"/>
        <dbReference type="ChEBI" id="CHEBI:83833"/>
        <dbReference type="ChEBI" id="CHEBI:83834"/>
        <dbReference type="EC" id="5.2.1.8"/>
    </reaction>
</comment>
<dbReference type="EC" id="5.2.1.8" evidence="3"/>
<reference evidence="5 6" key="1">
    <citation type="submission" date="2024-04" db="EMBL/GenBank/DDBJ databases">
        <title>Tritrichomonas musculus Genome.</title>
        <authorList>
            <person name="Alves-Ferreira E."/>
            <person name="Grigg M."/>
            <person name="Lorenzi H."/>
            <person name="Galac M."/>
        </authorList>
    </citation>
    <scope>NUCLEOTIDE SEQUENCE [LARGE SCALE GENOMIC DNA]</scope>
    <source>
        <strain evidence="5 6">EAF2021</strain>
    </source>
</reference>
<evidence type="ECO:0000256" key="1">
    <source>
        <dbReference type="ARBA" id="ARBA00022737"/>
    </source>
</evidence>
<dbReference type="SUPFAM" id="SSF48452">
    <property type="entry name" value="TPR-like"/>
    <property type="match status" value="1"/>
</dbReference>
<comment type="caution">
    <text evidence="5">The sequence shown here is derived from an EMBL/GenBank/DDBJ whole genome shotgun (WGS) entry which is preliminary data.</text>
</comment>
<keyword evidence="2" id="KW-0802">TPR repeat</keyword>
<dbReference type="InterPro" id="IPR011990">
    <property type="entry name" value="TPR-like_helical_dom_sf"/>
</dbReference>
<feature type="domain" description="PPIase FKBP-type" evidence="4">
    <location>
        <begin position="25"/>
        <end position="116"/>
    </location>
</feature>
<dbReference type="PANTHER" id="PTHR46512">
    <property type="entry name" value="PEPTIDYLPROLYL ISOMERASE"/>
    <property type="match status" value="1"/>
</dbReference>